<dbReference type="PANTHER" id="PTHR47972:SF28">
    <property type="entry name" value="KINESIN-LIKE PROTEIN KLP-3"/>
    <property type="match status" value="1"/>
</dbReference>
<keyword evidence="4 7" id="KW-0067">ATP-binding</keyword>
<proteinExistence type="inferred from homology"/>
<dbReference type="PROSITE" id="PS50021">
    <property type="entry name" value="CH"/>
    <property type="match status" value="1"/>
</dbReference>
<evidence type="ECO:0000256" key="5">
    <source>
        <dbReference type="ARBA" id="ARBA00023054"/>
    </source>
</evidence>
<dbReference type="PRINTS" id="PR00380">
    <property type="entry name" value="KINESINHEAVY"/>
</dbReference>
<feature type="compositionally biased region" description="Polar residues" evidence="9">
    <location>
        <begin position="1035"/>
        <end position="1060"/>
    </location>
</feature>
<keyword evidence="2" id="KW-0493">Microtubule</keyword>
<evidence type="ECO:0000256" key="9">
    <source>
        <dbReference type="SAM" id="MobiDB-lite"/>
    </source>
</evidence>
<reference evidence="12 13" key="1">
    <citation type="journal article" date="2024" name="Nat. Commun.">
        <title>Phylogenomics reveals the evolutionary origins of lichenization in chlorophyte algae.</title>
        <authorList>
            <person name="Puginier C."/>
            <person name="Libourel C."/>
            <person name="Otte J."/>
            <person name="Skaloud P."/>
            <person name="Haon M."/>
            <person name="Grisel S."/>
            <person name="Petersen M."/>
            <person name="Berrin J.G."/>
            <person name="Delaux P.M."/>
            <person name="Dal Grande F."/>
            <person name="Keller J."/>
        </authorList>
    </citation>
    <scope>NUCLEOTIDE SEQUENCE [LARGE SCALE GENOMIC DNA]</scope>
    <source>
        <strain evidence="12 13">SAG 2043</strain>
    </source>
</reference>
<evidence type="ECO:0008006" key="14">
    <source>
        <dbReference type="Google" id="ProtNLM"/>
    </source>
</evidence>
<accession>A0AAW1P8Z9</accession>
<sequence length="1163" mass="124769">MALFGPLTDQINSELAARLGLSPLKSRTPSGSPDSPHKDNTLFFALSPKKQESPDLESKKENTPPGPPTTPPFASPTKQNPAKRVHKEAASPRAKSQAMVDAPDQMPAATSNNAFRAALRDGVLLCKVLNAIRPGIIPRVAEEAEQTDPETGELIISTENIDNFLRAVEMLALPSAAIFSIADIDSDGWEERPRVVECLLTLRRYHETEKQSMELLKTPNRPFMSPVKHSAHSAHVSPMGASRSETPDFDGVTQQFMHGGRAGQGDKGALAKPGAGKGVQAAVGVTRLMQQCTAMLRERMCDGPIVPRVASPPVRYQPSSPAPESALEAMGPVLESVLGSLTQEYEKRLLAKDHEVKASQAQIEQLKAELYDVRSAMAESAHMLPAPEIHAGMSDEERAELEDMRARENEFRSHLDTLEDELQRSQEQQAESEAERQALLDEFERLQAQVDELSVVAAKYKDTVEENRKLYNEVQDLKGNIRVFCRIRPAGSTGDRTASCTELGVDGEVALYNPKSQQRKSFKYDKVFGPGSTQEEVYEDTKALIRSVLDGYNVCIFAYGQTGSGKTHTMAGTNIEAYSGRGINYRALDDLFALNAKRKGEAEYEIRVQLLEIYNEQLRDLLDETKSQKRLDIRNTERSGNNVPDAIQRPVSCTEDVLAVMEVGASNRSVAATSMNERSSRSHSVLTIIVDGINHVTGVRTHGCLHLIDLAGSERVGKSEATGDRLEEAKHINKSLSALGDVMSALASKAQHVPFRNSKLTQLLQDSLCGQAKAMMFIHVAPEGSSHSESISTLGFGSRVSEITLGQAKKNSESSQIFEAKETVAKLERDAAAARHDAEQLRAEAAAERAAAAAERVAMEREMAKLRMELDMARQGSSAPDSPSSASPASSVATSIAASAAADTIPAIRRPVTAAAAAPADPSPILRKPRMSLDLDRLRNKLDSPRATPPLTKAAARIPGPSPGGPAPRSTPLGRTKSGPINAEAAPAQPRQLRRTDSLNHRPLTARLLATPRDSASTPPLHRPLTSRGREGTPPLTSRDYQPTTASGLKRTTSAKSGQLMQPPPAGKRPLSRTTSERSVAGAPSSRKSVAGGSALPTPRPSSAASVLPTPRGGSGSSALPTPRGGGSAIPTPRRTSEAGSSGASAANRRVSGIRPPGGKGWA</sequence>
<evidence type="ECO:0000259" key="10">
    <source>
        <dbReference type="PROSITE" id="PS50021"/>
    </source>
</evidence>
<dbReference type="InterPro" id="IPR036872">
    <property type="entry name" value="CH_dom_sf"/>
</dbReference>
<feature type="binding site" evidence="7">
    <location>
        <begin position="560"/>
        <end position="567"/>
    </location>
    <ligand>
        <name>ATP</name>
        <dbReference type="ChEBI" id="CHEBI:30616"/>
    </ligand>
</feature>
<evidence type="ECO:0000256" key="1">
    <source>
        <dbReference type="ARBA" id="ARBA00010899"/>
    </source>
</evidence>
<feature type="compositionally biased region" description="Basic and acidic residues" evidence="9">
    <location>
        <begin position="49"/>
        <end position="62"/>
    </location>
</feature>
<dbReference type="GO" id="GO:0005874">
    <property type="term" value="C:microtubule"/>
    <property type="evidence" value="ECO:0007669"/>
    <property type="project" value="UniProtKB-KW"/>
</dbReference>
<dbReference type="PROSITE" id="PS50067">
    <property type="entry name" value="KINESIN_MOTOR_2"/>
    <property type="match status" value="1"/>
</dbReference>
<keyword evidence="3 7" id="KW-0547">Nucleotide-binding</keyword>
<comment type="caution">
    <text evidence="12">The sequence shown here is derived from an EMBL/GenBank/DDBJ whole genome shotgun (WGS) entry which is preliminary data.</text>
</comment>
<evidence type="ECO:0000256" key="8">
    <source>
        <dbReference type="SAM" id="Coils"/>
    </source>
</evidence>
<dbReference type="GO" id="GO:0007018">
    <property type="term" value="P:microtubule-based movement"/>
    <property type="evidence" value="ECO:0007669"/>
    <property type="project" value="InterPro"/>
</dbReference>
<gene>
    <name evidence="12" type="ORF">WJX72_005827</name>
</gene>
<evidence type="ECO:0000259" key="11">
    <source>
        <dbReference type="PROSITE" id="PS50067"/>
    </source>
</evidence>
<feature type="region of interest" description="Disordered" evidence="9">
    <location>
        <begin position="19"/>
        <end position="103"/>
    </location>
</feature>
<evidence type="ECO:0000256" key="6">
    <source>
        <dbReference type="ARBA" id="ARBA00023175"/>
    </source>
</evidence>
<dbReference type="FunFam" id="3.40.850.10:FF:000044">
    <property type="entry name" value="p-loop containing nucleoside triphosphate hydrolases superfamily protein"/>
    <property type="match status" value="1"/>
</dbReference>
<dbReference type="InterPro" id="IPR027417">
    <property type="entry name" value="P-loop_NTPase"/>
</dbReference>
<dbReference type="InterPro" id="IPR036961">
    <property type="entry name" value="Kinesin_motor_dom_sf"/>
</dbReference>
<dbReference type="Pfam" id="PF00307">
    <property type="entry name" value="CH"/>
    <property type="match status" value="1"/>
</dbReference>
<evidence type="ECO:0000256" key="4">
    <source>
        <dbReference type="ARBA" id="ARBA00022840"/>
    </source>
</evidence>
<comment type="similarity">
    <text evidence="1">Belongs to the TRAFAC class myosin-kinesin ATPase superfamily. Kinesin family. KIN-14 subfamily.</text>
</comment>
<dbReference type="GO" id="GO:0003777">
    <property type="term" value="F:microtubule motor activity"/>
    <property type="evidence" value="ECO:0007669"/>
    <property type="project" value="InterPro"/>
</dbReference>
<dbReference type="Gene3D" id="3.40.850.10">
    <property type="entry name" value="Kinesin motor domain"/>
    <property type="match status" value="1"/>
</dbReference>
<feature type="compositionally biased region" description="Low complexity" evidence="9">
    <location>
        <begin position="914"/>
        <end position="925"/>
    </location>
</feature>
<protein>
    <recommendedName>
        <fullName evidence="14">Kinesin</fullName>
    </recommendedName>
</protein>
<dbReference type="SUPFAM" id="SSF52540">
    <property type="entry name" value="P-loop containing nucleoside triphosphate hydrolases"/>
    <property type="match status" value="1"/>
</dbReference>
<dbReference type="SUPFAM" id="SSF47576">
    <property type="entry name" value="Calponin-homology domain, CH-domain"/>
    <property type="match status" value="1"/>
</dbReference>
<feature type="domain" description="Kinesin motor" evidence="11">
    <location>
        <begin position="480"/>
        <end position="803"/>
    </location>
</feature>
<dbReference type="InterPro" id="IPR027640">
    <property type="entry name" value="Kinesin-like_fam"/>
</dbReference>
<evidence type="ECO:0000256" key="3">
    <source>
        <dbReference type="ARBA" id="ARBA00022741"/>
    </source>
</evidence>
<keyword evidence="13" id="KW-1185">Reference proteome</keyword>
<evidence type="ECO:0000313" key="12">
    <source>
        <dbReference type="EMBL" id="KAK9806220.1"/>
    </source>
</evidence>
<dbReference type="PANTHER" id="PTHR47972">
    <property type="entry name" value="KINESIN-LIKE PROTEIN KLP-3"/>
    <property type="match status" value="1"/>
</dbReference>
<evidence type="ECO:0000256" key="2">
    <source>
        <dbReference type="ARBA" id="ARBA00022701"/>
    </source>
</evidence>
<dbReference type="GO" id="GO:0005524">
    <property type="term" value="F:ATP binding"/>
    <property type="evidence" value="ECO:0007669"/>
    <property type="project" value="UniProtKB-UniRule"/>
</dbReference>
<keyword evidence="6 7" id="KW-0505">Motor protein</keyword>
<dbReference type="EMBL" id="JALJOR010000014">
    <property type="protein sequence ID" value="KAK9806220.1"/>
    <property type="molecule type" value="Genomic_DNA"/>
</dbReference>
<evidence type="ECO:0000313" key="13">
    <source>
        <dbReference type="Proteomes" id="UP001489004"/>
    </source>
</evidence>
<feature type="coiled-coil region" evidence="8">
    <location>
        <begin position="401"/>
        <end position="480"/>
    </location>
</feature>
<dbReference type="InterPro" id="IPR001715">
    <property type="entry name" value="CH_dom"/>
</dbReference>
<dbReference type="InterPro" id="IPR001752">
    <property type="entry name" value="Kinesin_motor_dom"/>
</dbReference>
<feature type="compositionally biased region" description="Pro residues" evidence="9">
    <location>
        <begin position="64"/>
        <end position="74"/>
    </location>
</feature>
<feature type="compositionally biased region" description="Low complexity" evidence="9">
    <location>
        <begin position="1138"/>
        <end position="1153"/>
    </location>
</feature>
<organism evidence="12 13">
    <name type="scientific">[Myrmecia] bisecta</name>
    <dbReference type="NCBI Taxonomy" id="41462"/>
    <lineage>
        <taxon>Eukaryota</taxon>
        <taxon>Viridiplantae</taxon>
        <taxon>Chlorophyta</taxon>
        <taxon>core chlorophytes</taxon>
        <taxon>Trebouxiophyceae</taxon>
        <taxon>Trebouxiales</taxon>
        <taxon>Trebouxiaceae</taxon>
        <taxon>Myrmecia</taxon>
    </lineage>
</organism>
<name>A0AAW1P8Z9_9CHLO</name>
<dbReference type="Pfam" id="PF00225">
    <property type="entry name" value="Kinesin"/>
    <property type="match status" value="1"/>
</dbReference>
<feature type="domain" description="Calponin-homology (CH)" evidence="10">
    <location>
        <begin position="84"/>
        <end position="207"/>
    </location>
</feature>
<dbReference type="Gene3D" id="1.10.418.10">
    <property type="entry name" value="Calponin-like domain"/>
    <property type="match status" value="1"/>
</dbReference>
<keyword evidence="5 8" id="KW-0175">Coiled coil</keyword>
<dbReference type="GO" id="GO:0008017">
    <property type="term" value="F:microtubule binding"/>
    <property type="evidence" value="ECO:0007669"/>
    <property type="project" value="InterPro"/>
</dbReference>
<dbReference type="SMART" id="SM00129">
    <property type="entry name" value="KISc"/>
    <property type="match status" value="1"/>
</dbReference>
<dbReference type="AlphaFoldDB" id="A0AAW1P8Z9"/>
<evidence type="ECO:0000256" key="7">
    <source>
        <dbReference type="PROSITE-ProRule" id="PRU00283"/>
    </source>
</evidence>
<feature type="coiled-coil region" evidence="8">
    <location>
        <begin position="349"/>
        <end position="376"/>
    </location>
</feature>
<dbReference type="Proteomes" id="UP001489004">
    <property type="component" value="Unassembled WGS sequence"/>
</dbReference>
<feature type="coiled-coil region" evidence="8">
    <location>
        <begin position="817"/>
        <end position="876"/>
    </location>
</feature>
<feature type="region of interest" description="Disordered" evidence="9">
    <location>
        <begin position="914"/>
        <end position="933"/>
    </location>
</feature>
<feature type="region of interest" description="Disordered" evidence="9">
    <location>
        <begin position="939"/>
        <end position="1163"/>
    </location>
</feature>